<dbReference type="SMART" id="SM00297">
    <property type="entry name" value="BROMO"/>
    <property type="match status" value="2"/>
</dbReference>
<evidence type="ECO:0000313" key="6">
    <source>
        <dbReference type="Proteomes" id="UP000095282"/>
    </source>
</evidence>
<dbReference type="WBParaSite" id="Csp11.Scaffold534.g3216.t1">
    <property type="protein sequence ID" value="Csp11.Scaffold534.g3216.t1"/>
    <property type="gene ID" value="Csp11.Scaffold534.g3216"/>
</dbReference>
<organism evidence="6 7">
    <name type="scientific">Caenorhabditis tropicalis</name>
    <dbReference type="NCBI Taxonomy" id="1561998"/>
    <lineage>
        <taxon>Eukaryota</taxon>
        <taxon>Metazoa</taxon>
        <taxon>Ecdysozoa</taxon>
        <taxon>Nematoda</taxon>
        <taxon>Chromadorea</taxon>
        <taxon>Rhabditida</taxon>
        <taxon>Rhabditina</taxon>
        <taxon>Rhabditomorpha</taxon>
        <taxon>Rhabditoidea</taxon>
        <taxon>Rhabditidae</taxon>
        <taxon>Peloderinae</taxon>
        <taxon>Caenorhabditis</taxon>
    </lineage>
</organism>
<dbReference type="PANTHER" id="PTHR22880:SF225">
    <property type="entry name" value="BROMODOMAIN-CONTAINING PROTEIN BET-1-RELATED"/>
    <property type="match status" value="1"/>
</dbReference>
<keyword evidence="6" id="KW-1185">Reference proteome</keyword>
<dbReference type="GO" id="GO:0005634">
    <property type="term" value="C:nucleus"/>
    <property type="evidence" value="ECO:0007669"/>
    <property type="project" value="TreeGrafter"/>
</dbReference>
<dbReference type="PROSITE" id="PS50014">
    <property type="entry name" value="BROMODOMAIN_2"/>
    <property type="match status" value="2"/>
</dbReference>
<dbReference type="PRINTS" id="PR00503">
    <property type="entry name" value="BROMODOMAIN"/>
</dbReference>
<dbReference type="InterPro" id="IPR036427">
    <property type="entry name" value="Bromodomain-like_sf"/>
</dbReference>
<accession>A0A1I7T7P5</accession>
<evidence type="ECO:0000256" key="1">
    <source>
        <dbReference type="ARBA" id="ARBA00022737"/>
    </source>
</evidence>
<dbReference type="SUPFAM" id="SSF47370">
    <property type="entry name" value="Bromodomain"/>
    <property type="match status" value="2"/>
</dbReference>
<dbReference type="Proteomes" id="UP000095282">
    <property type="component" value="Unplaced"/>
</dbReference>
<dbReference type="InterPro" id="IPR018359">
    <property type="entry name" value="Bromodomain_CS"/>
</dbReference>
<keyword evidence="1" id="KW-0677">Repeat</keyword>
<feature type="domain" description="Bromo" evidence="5">
    <location>
        <begin position="58"/>
        <end position="130"/>
    </location>
</feature>
<dbReference type="eggNOG" id="KOG1474">
    <property type="taxonomic scope" value="Eukaryota"/>
</dbReference>
<evidence type="ECO:0000259" key="5">
    <source>
        <dbReference type="PROSITE" id="PS50014"/>
    </source>
</evidence>
<feature type="compositionally biased region" description="Polar residues" evidence="4">
    <location>
        <begin position="1"/>
        <end position="21"/>
    </location>
</feature>
<evidence type="ECO:0000256" key="3">
    <source>
        <dbReference type="PROSITE-ProRule" id="PRU00035"/>
    </source>
</evidence>
<dbReference type="FunFam" id="1.20.920.10:FF:000002">
    <property type="entry name" value="Bromodomain-containing protein 4"/>
    <property type="match status" value="1"/>
</dbReference>
<dbReference type="InterPro" id="IPR001487">
    <property type="entry name" value="Bromodomain"/>
</dbReference>
<dbReference type="GO" id="GO:0006355">
    <property type="term" value="P:regulation of DNA-templated transcription"/>
    <property type="evidence" value="ECO:0007669"/>
    <property type="project" value="TreeGrafter"/>
</dbReference>
<evidence type="ECO:0000256" key="4">
    <source>
        <dbReference type="SAM" id="MobiDB-lite"/>
    </source>
</evidence>
<dbReference type="InterPro" id="IPR043509">
    <property type="entry name" value="Bromo_Brdt_II"/>
</dbReference>
<sequence length="499" mass="57819">MSEGSANPAQAQQRPWVSPRQQPVKGIVQPRVLPPFGKPTRHTNKLDYIMTTVLKEAAKHKHVWPFQEPVDAQTLMIPLYHERITRPMDLKTIESRLKSTYYTCAQECIDDIETVFQNCYTFNWKEDDVTIMAQNVHEVIKQSLEQAPREEHDMDVYWGKNKKKTAKEPIETVLKKESRGPSEAPSDSATEPMGKPERKVAGKKTGKRKVDSDEDEKPEQLRAKHKKFCEIDNSVYGTAYRERQRKRWALLYMARDLKKMRDESISAIMKPAHKLLTEFFSKKYAEFAWVFYDPVDAEGFGLHDYRKIIKEPMDLKTIRSKMDTGVYKEPSEFEHDIRLMLKNCFLYNPVGDPVYMFGTKFQEVFDKRWADIKDAHSRASSVAPQSVPVSLPTTTPKLPKSEDVSQINNALNMIEAFETKLRGRLDAACILKQQLLCAKTKRENSPNEPFPNRLITETRIMCTAPSLQNVRILTNKHRDRRSKRTTHNANSENKENIKN</sequence>
<feature type="region of interest" description="Disordered" evidence="4">
    <location>
        <begin position="1"/>
        <end position="22"/>
    </location>
</feature>
<dbReference type="STRING" id="1561998.A0A1I7T7P5"/>
<dbReference type="Gene3D" id="1.20.920.10">
    <property type="entry name" value="Bromodomain-like"/>
    <property type="match status" value="2"/>
</dbReference>
<dbReference type="GO" id="GO:0000785">
    <property type="term" value="C:chromatin"/>
    <property type="evidence" value="ECO:0007669"/>
    <property type="project" value="TreeGrafter"/>
</dbReference>
<dbReference type="InterPro" id="IPR050935">
    <property type="entry name" value="Bromo_chromatin_reader"/>
</dbReference>
<dbReference type="GO" id="GO:0006338">
    <property type="term" value="P:chromatin remodeling"/>
    <property type="evidence" value="ECO:0007669"/>
    <property type="project" value="TreeGrafter"/>
</dbReference>
<reference evidence="7" key="1">
    <citation type="submission" date="2016-11" db="UniProtKB">
        <authorList>
            <consortium name="WormBaseParasite"/>
        </authorList>
    </citation>
    <scope>IDENTIFICATION</scope>
</reference>
<dbReference type="PROSITE" id="PS00633">
    <property type="entry name" value="BROMODOMAIN_1"/>
    <property type="match status" value="1"/>
</dbReference>
<dbReference type="CDD" id="cd05498">
    <property type="entry name" value="Bromo_Brdt_II_like"/>
    <property type="match status" value="1"/>
</dbReference>
<feature type="compositionally biased region" description="Basic and acidic residues" evidence="4">
    <location>
        <begin position="168"/>
        <end position="180"/>
    </location>
</feature>
<keyword evidence="2 3" id="KW-0103">Bromodomain</keyword>
<dbReference type="PANTHER" id="PTHR22880">
    <property type="entry name" value="FALZ-RELATED BROMODOMAIN-CONTAINING PROTEINS"/>
    <property type="match status" value="1"/>
</dbReference>
<name>A0A1I7T7P5_9PELO</name>
<feature type="domain" description="Bromo" evidence="5">
    <location>
        <begin position="283"/>
        <end position="355"/>
    </location>
</feature>
<dbReference type="AlphaFoldDB" id="A0A1I7T7P5"/>
<evidence type="ECO:0000256" key="2">
    <source>
        <dbReference type="ARBA" id="ARBA00023117"/>
    </source>
</evidence>
<proteinExistence type="predicted"/>
<feature type="region of interest" description="Disordered" evidence="4">
    <location>
        <begin position="477"/>
        <end position="499"/>
    </location>
</feature>
<feature type="region of interest" description="Disordered" evidence="4">
    <location>
        <begin position="168"/>
        <end position="221"/>
    </location>
</feature>
<dbReference type="Pfam" id="PF00439">
    <property type="entry name" value="Bromodomain"/>
    <property type="match status" value="2"/>
</dbReference>
<protein>
    <submittedName>
        <fullName evidence="7">Bromo domain-containing protein</fullName>
    </submittedName>
</protein>
<evidence type="ECO:0000313" key="7">
    <source>
        <dbReference type="WBParaSite" id="Csp11.Scaffold534.g3216.t1"/>
    </source>
</evidence>
<feature type="compositionally biased region" description="Basic residues" evidence="4">
    <location>
        <begin position="477"/>
        <end position="486"/>
    </location>
</feature>